<gene>
    <name evidence="1" type="ORF">F6J89_10565</name>
</gene>
<protein>
    <submittedName>
        <fullName evidence="1">Uncharacterized protein</fullName>
    </submittedName>
</protein>
<comment type="caution">
    <text evidence="1">The sequence shown here is derived from an EMBL/GenBank/DDBJ whole genome shotgun (WGS) entry which is preliminary data.</text>
</comment>
<sequence length="70" mass="8058">MSKQMCWLPIGGVDQEKVLHLRIEPNQSWQPYTAFPEYAVKDYDIPGGSKGYATYHQLRCQGWLLVSSLQ</sequence>
<dbReference type="EMBL" id="JAAHFQ010000165">
    <property type="protein sequence ID" value="NER28053.1"/>
    <property type="molecule type" value="Genomic_DNA"/>
</dbReference>
<proteinExistence type="predicted"/>
<reference evidence="1" key="1">
    <citation type="submission" date="2019-11" db="EMBL/GenBank/DDBJ databases">
        <title>Genomic insights into an expanded diversity of filamentous marine cyanobacteria reveals the extraordinary biosynthetic potential of Moorea and Okeania.</title>
        <authorList>
            <person name="Ferreira Leao T."/>
            <person name="Wang M."/>
            <person name="Moss N."/>
            <person name="Da Silva R."/>
            <person name="Sanders J."/>
            <person name="Nurk S."/>
            <person name="Gurevich A."/>
            <person name="Humphrey G."/>
            <person name="Reher R."/>
            <person name="Zhu Q."/>
            <person name="Belda-Ferre P."/>
            <person name="Glukhov E."/>
            <person name="Rex R."/>
            <person name="Dorrestein P.C."/>
            <person name="Knight R."/>
            <person name="Pevzner P."/>
            <person name="Gerwick W.H."/>
            <person name="Gerwick L."/>
        </authorList>
    </citation>
    <scope>NUCLEOTIDE SEQUENCE</scope>
    <source>
        <strain evidence="1">SIO1C4</strain>
    </source>
</reference>
<organism evidence="1">
    <name type="scientific">Symploca sp. SIO1C4</name>
    <dbReference type="NCBI Taxonomy" id="2607765"/>
    <lineage>
        <taxon>Bacteria</taxon>
        <taxon>Bacillati</taxon>
        <taxon>Cyanobacteriota</taxon>
        <taxon>Cyanophyceae</taxon>
        <taxon>Coleofasciculales</taxon>
        <taxon>Coleofasciculaceae</taxon>
        <taxon>Symploca</taxon>
    </lineage>
</organism>
<dbReference type="AlphaFoldDB" id="A0A6B3N995"/>
<name>A0A6B3N995_9CYAN</name>
<evidence type="ECO:0000313" key="1">
    <source>
        <dbReference type="EMBL" id="NER28053.1"/>
    </source>
</evidence>
<accession>A0A6B3N995</accession>